<dbReference type="GO" id="GO:0071111">
    <property type="term" value="F:cyclic-guanylate-specific phosphodiesterase activity"/>
    <property type="evidence" value="ECO:0007669"/>
    <property type="project" value="InterPro"/>
</dbReference>
<dbReference type="Gene3D" id="3.20.20.450">
    <property type="entry name" value="EAL domain"/>
    <property type="match status" value="1"/>
</dbReference>
<dbReference type="CDD" id="cd01948">
    <property type="entry name" value="EAL"/>
    <property type="match status" value="1"/>
</dbReference>
<protein>
    <submittedName>
        <fullName evidence="2">Signaling protein</fullName>
    </submittedName>
</protein>
<proteinExistence type="predicted"/>
<gene>
    <name evidence="2" type="ORF">TISLANDTSLP1_05370</name>
</gene>
<comment type="caution">
    <text evidence="2">The sequence shown here is derived from an EMBL/GenBank/DDBJ whole genome shotgun (WGS) entry which is preliminary data.</text>
</comment>
<accession>A0A9W6GF80</accession>
<dbReference type="InterPro" id="IPR001633">
    <property type="entry name" value="EAL_dom"/>
</dbReference>
<sequence>MLQTENNLNQSKLGLLYSKLTVHFQPIFSSKSGKIFGYESLTRHISMSLNIKDLFLEAKKNGSIFILDMICRRNAIKKASEQNINSYLFINICPETLFYPQHEIGITDRFSEEFGFPKDKIVLEITEQSAIENYEVFIKSVSYYKKRGYKIAIDDFGAGFGGPKLLSILEPDIVKIDRHFINTMEENHFSKSFIEFTVAVCHRLNIMVVAEGVETATQLKEVVNAGVDLLQGFYLGKPQEKIQYNYVTT</sequence>
<dbReference type="InterPro" id="IPR050706">
    <property type="entry name" value="Cyclic-di-GMP_PDE-like"/>
</dbReference>
<name>A0A9W6GF80_9BACT</name>
<dbReference type="PANTHER" id="PTHR33121:SF76">
    <property type="entry name" value="SIGNALING PROTEIN"/>
    <property type="match status" value="1"/>
</dbReference>
<evidence type="ECO:0000313" key="3">
    <source>
        <dbReference type="Proteomes" id="UP001144297"/>
    </source>
</evidence>
<dbReference type="AlphaFoldDB" id="A0A9W6GF80"/>
<organism evidence="2 3">
    <name type="scientific">Thermodesulfovibrio yellowstonii</name>
    <dbReference type="NCBI Taxonomy" id="28262"/>
    <lineage>
        <taxon>Bacteria</taxon>
        <taxon>Pseudomonadati</taxon>
        <taxon>Nitrospirota</taxon>
        <taxon>Thermodesulfovibrionia</taxon>
        <taxon>Thermodesulfovibrionales</taxon>
        <taxon>Thermodesulfovibrionaceae</taxon>
        <taxon>Thermodesulfovibrio</taxon>
    </lineage>
</organism>
<evidence type="ECO:0000259" key="1">
    <source>
        <dbReference type="PROSITE" id="PS50883"/>
    </source>
</evidence>
<dbReference type="InterPro" id="IPR035919">
    <property type="entry name" value="EAL_sf"/>
</dbReference>
<dbReference type="SUPFAM" id="SSF141868">
    <property type="entry name" value="EAL domain-like"/>
    <property type="match status" value="1"/>
</dbReference>
<feature type="domain" description="EAL" evidence="1">
    <location>
        <begin position="1"/>
        <end position="249"/>
    </location>
</feature>
<reference evidence="2" key="1">
    <citation type="submission" date="2022-12" db="EMBL/GenBank/DDBJ databases">
        <title>Reference genome sequencing for broad-spectrum identification of bacterial and archaeal isolates by mass spectrometry.</title>
        <authorList>
            <person name="Sekiguchi Y."/>
            <person name="Tourlousse D.M."/>
        </authorList>
    </citation>
    <scope>NUCLEOTIDE SEQUENCE</scope>
    <source>
        <strain evidence="2">TSL-P1</strain>
    </source>
</reference>
<evidence type="ECO:0000313" key="2">
    <source>
        <dbReference type="EMBL" id="GLI52844.1"/>
    </source>
</evidence>
<keyword evidence="3" id="KW-1185">Reference proteome</keyword>
<dbReference type="Pfam" id="PF00563">
    <property type="entry name" value="EAL"/>
    <property type="match status" value="1"/>
</dbReference>
<dbReference type="Proteomes" id="UP001144297">
    <property type="component" value="Unassembled WGS sequence"/>
</dbReference>
<dbReference type="PANTHER" id="PTHR33121">
    <property type="entry name" value="CYCLIC DI-GMP PHOSPHODIESTERASE PDEF"/>
    <property type="match status" value="1"/>
</dbReference>
<dbReference type="PROSITE" id="PS50883">
    <property type="entry name" value="EAL"/>
    <property type="match status" value="1"/>
</dbReference>
<dbReference type="SMART" id="SM00052">
    <property type="entry name" value="EAL"/>
    <property type="match status" value="1"/>
</dbReference>
<dbReference type="EMBL" id="BSDX01000001">
    <property type="protein sequence ID" value="GLI52844.1"/>
    <property type="molecule type" value="Genomic_DNA"/>
</dbReference>